<gene>
    <name evidence="1" type="ORF">KN1_09900</name>
</gene>
<name>A0A8D5U5I1_9CREN</name>
<dbReference type="EMBL" id="AP024597">
    <property type="protein sequence ID" value="BCU69693.1"/>
    <property type="molecule type" value="Genomic_DNA"/>
</dbReference>
<dbReference type="AlphaFoldDB" id="A0A8D5U5I1"/>
<sequence>MGYTLNVVHQDLSRGQSRSLNLPIIVYAFRERLSNINSLKPSKRDMEFLENITNQYEVNMALLESSKNFVISKGKAEELLTMLKEIKKLNDISLSEIIRLKMNLLRSSGKLRRKEIEITVSLCDKIISTLHEIRSKLSEVITKVEKVTVFSEVISILEEILMLYTNLFFDIIENLYVLINEINKELYGYSRIREKLRLSNDIRKIIKNLEPPYQLLTQKIVRILSN</sequence>
<organism evidence="1 2">
    <name type="scientific">Stygiolobus caldivivus</name>
    <dbReference type="NCBI Taxonomy" id="2824673"/>
    <lineage>
        <taxon>Archaea</taxon>
        <taxon>Thermoproteota</taxon>
        <taxon>Thermoprotei</taxon>
        <taxon>Sulfolobales</taxon>
        <taxon>Sulfolobaceae</taxon>
        <taxon>Stygiolobus</taxon>
    </lineage>
</organism>
<reference evidence="1 2" key="1">
    <citation type="submission" date="2021-04" db="EMBL/GenBank/DDBJ databases">
        <title>Complete genome sequence of Stygiolobus sp. KN-1.</title>
        <authorList>
            <person name="Nakamura K."/>
            <person name="Sakai H."/>
            <person name="Kurosawa N."/>
        </authorList>
    </citation>
    <scope>NUCLEOTIDE SEQUENCE [LARGE SCALE GENOMIC DNA]</scope>
    <source>
        <strain evidence="1 2">KN-1</strain>
    </source>
</reference>
<protein>
    <submittedName>
        <fullName evidence="1">Uncharacterized protein</fullName>
    </submittedName>
</protein>
<keyword evidence="2" id="KW-1185">Reference proteome</keyword>
<proteinExistence type="predicted"/>
<evidence type="ECO:0000313" key="1">
    <source>
        <dbReference type="EMBL" id="BCU69693.1"/>
    </source>
</evidence>
<dbReference type="Proteomes" id="UP000825123">
    <property type="component" value="Chromosome"/>
</dbReference>
<evidence type="ECO:0000313" key="2">
    <source>
        <dbReference type="Proteomes" id="UP000825123"/>
    </source>
</evidence>
<dbReference type="KEGG" id="csty:KN1_09900"/>
<accession>A0A8D5U5I1</accession>